<dbReference type="AlphaFoldDB" id="A0A6A3H5N1"/>
<accession>A0A6A3H5N1</accession>
<feature type="region of interest" description="Disordered" evidence="1">
    <location>
        <begin position="268"/>
        <end position="308"/>
    </location>
</feature>
<feature type="region of interest" description="Disordered" evidence="1">
    <location>
        <begin position="1"/>
        <end position="23"/>
    </location>
</feature>
<evidence type="ECO:0000313" key="2">
    <source>
        <dbReference type="EMBL" id="KAE8964405.1"/>
    </source>
</evidence>
<name>A0A6A3H5N1_9STRA</name>
<evidence type="ECO:0000256" key="1">
    <source>
        <dbReference type="SAM" id="MobiDB-lite"/>
    </source>
</evidence>
<protein>
    <submittedName>
        <fullName evidence="2">Uncharacterized protein</fullName>
    </submittedName>
</protein>
<dbReference type="EMBL" id="QXFV01005582">
    <property type="protein sequence ID" value="KAE8964405.1"/>
    <property type="molecule type" value="Genomic_DNA"/>
</dbReference>
<feature type="compositionally biased region" description="Polar residues" evidence="1">
    <location>
        <begin position="207"/>
        <end position="231"/>
    </location>
</feature>
<sequence length="308" mass="34863">MAKKAKKQQENQQDGSRPRGPNWTISETLKLIQAWRMELDIPAEKREPAALLNARIYERFKAVCGGSTLHSEKGVIDKKNNLPIAFKFIVSFNNNRIVGSTGQPNWFELSQEQKKAIKAANKTDARNADMDISIFNALKSVIGGDDSVEPSLSVPDEGTTTAATEIVQDTDKIETSENIRDTENSSFVREIPSSPESLTDMDAQESLPANTSGGHATETSQTAAENGTSITGKKKRKQISQPSNDQRFLMNLVQVQSDAMIRKLDEIQEERRATRRQRVKERQENRDFQERERERDRELLRELFGRRD</sequence>
<dbReference type="Proteomes" id="UP000429607">
    <property type="component" value="Unassembled WGS sequence"/>
</dbReference>
<comment type="caution">
    <text evidence="2">The sequence shown here is derived from an EMBL/GenBank/DDBJ whole genome shotgun (WGS) entry which is preliminary data.</text>
</comment>
<reference evidence="2 3" key="1">
    <citation type="submission" date="2018-09" db="EMBL/GenBank/DDBJ databases">
        <title>Genomic investigation of the strawberry pathogen Phytophthora fragariae indicates pathogenicity is determined by transcriptional variation in three key races.</title>
        <authorList>
            <person name="Adams T.M."/>
            <person name="Armitage A.D."/>
            <person name="Sobczyk M.K."/>
            <person name="Bates H.J."/>
            <person name="Dunwell J.M."/>
            <person name="Nellist C.F."/>
            <person name="Harrison R.J."/>
        </authorList>
    </citation>
    <scope>NUCLEOTIDE SEQUENCE [LARGE SCALE GENOMIC DNA]</scope>
    <source>
        <strain evidence="2 3">SCRP249</strain>
    </source>
</reference>
<feature type="region of interest" description="Disordered" evidence="1">
    <location>
        <begin position="168"/>
        <end position="245"/>
    </location>
</feature>
<proteinExistence type="predicted"/>
<organism evidence="2 3">
    <name type="scientific">Phytophthora rubi</name>
    <dbReference type="NCBI Taxonomy" id="129364"/>
    <lineage>
        <taxon>Eukaryota</taxon>
        <taxon>Sar</taxon>
        <taxon>Stramenopiles</taxon>
        <taxon>Oomycota</taxon>
        <taxon>Peronosporomycetes</taxon>
        <taxon>Peronosporales</taxon>
        <taxon>Peronosporaceae</taxon>
        <taxon>Phytophthora</taxon>
    </lineage>
</organism>
<feature type="compositionally biased region" description="Basic and acidic residues" evidence="1">
    <location>
        <begin position="169"/>
        <end position="183"/>
    </location>
</feature>
<feature type="compositionally biased region" description="Basic and acidic residues" evidence="1">
    <location>
        <begin position="280"/>
        <end position="308"/>
    </location>
</feature>
<evidence type="ECO:0000313" key="3">
    <source>
        <dbReference type="Proteomes" id="UP000429607"/>
    </source>
</evidence>
<gene>
    <name evidence="2" type="ORF">PR001_g29067</name>
</gene>